<keyword evidence="8" id="KW-1185">Reference proteome</keyword>
<dbReference type="Gene3D" id="3.10.290.10">
    <property type="entry name" value="RNA-binding S4 domain"/>
    <property type="match status" value="1"/>
</dbReference>
<evidence type="ECO:0000313" key="7">
    <source>
        <dbReference type="EMBL" id="AEV95444.1"/>
    </source>
</evidence>
<dbReference type="PROSITE" id="PS50889">
    <property type="entry name" value="S4"/>
    <property type="match status" value="1"/>
</dbReference>
<comment type="similarity">
    <text evidence="1 5">Belongs to the pseudouridine synthase RsuA family.</text>
</comment>
<dbReference type="SUPFAM" id="SSF55174">
    <property type="entry name" value="Alpha-L RNA-binding motif"/>
    <property type="match status" value="1"/>
</dbReference>
<dbReference type="PATRIC" id="fig|701521.8.peg.1124"/>
<dbReference type="CDD" id="cd00165">
    <property type="entry name" value="S4"/>
    <property type="match status" value="1"/>
</dbReference>
<reference evidence="7 8" key="1">
    <citation type="journal article" date="2012" name="J. Bacteriol.">
        <title>Complete Genome Sequence of the Beer Spoilage Organism Pediococcus claussenii ATCC BAA-344T.</title>
        <authorList>
            <person name="Pittet V."/>
            <person name="Abegunde T."/>
            <person name="Marfleet T."/>
            <person name="Haakensen M."/>
            <person name="Morrow K."/>
            <person name="Jayaprakash T."/>
            <person name="Schroeder K."/>
            <person name="Trost B."/>
            <person name="Byrns S."/>
            <person name="Bergsveinson J."/>
            <person name="Kusalik A."/>
            <person name="Ziola B."/>
        </authorList>
    </citation>
    <scope>NUCLEOTIDE SEQUENCE [LARGE SCALE GENOMIC DNA]</scope>
    <source>
        <strain evidence="7 8">ATCC BAA-344</strain>
    </source>
</reference>
<dbReference type="CDD" id="cd02553">
    <property type="entry name" value="PseudoU_synth_RsuA"/>
    <property type="match status" value="1"/>
</dbReference>
<dbReference type="Pfam" id="PF01479">
    <property type="entry name" value="S4"/>
    <property type="match status" value="1"/>
</dbReference>
<evidence type="ECO:0000313" key="8">
    <source>
        <dbReference type="Proteomes" id="UP000005444"/>
    </source>
</evidence>
<dbReference type="PROSITE" id="PS01149">
    <property type="entry name" value="PSI_RSU"/>
    <property type="match status" value="1"/>
</dbReference>
<dbReference type="KEGG" id="pce:PECL_1183"/>
<dbReference type="GO" id="GO:0120159">
    <property type="term" value="F:rRNA pseudouridine synthase activity"/>
    <property type="evidence" value="ECO:0007669"/>
    <property type="project" value="UniProtKB-ARBA"/>
</dbReference>
<dbReference type="GO" id="GO:0003723">
    <property type="term" value="F:RNA binding"/>
    <property type="evidence" value="ECO:0007669"/>
    <property type="project" value="UniProtKB-KW"/>
</dbReference>
<dbReference type="InterPro" id="IPR002942">
    <property type="entry name" value="S4_RNA-bd"/>
</dbReference>
<dbReference type="InterPro" id="IPR000748">
    <property type="entry name" value="PsdUridine_synth_RsuA/RluB/E/F"/>
</dbReference>
<dbReference type="InterPro" id="IPR050343">
    <property type="entry name" value="RsuA_PseudoU_synthase"/>
</dbReference>
<dbReference type="PANTHER" id="PTHR47683:SF4">
    <property type="entry name" value="PSEUDOURIDINE SYNTHASE"/>
    <property type="match status" value="1"/>
</dbReference>
<dbReference type="InterPro" id="IPR020103">
    <property type="entry name" value="PsdUridine_synth_cat_dom_sf"/>
</dbReference>
<dbReference type="eggNOG" id="COG1187">
    <property type="taxonomic scope" value="Bacteria"/>
</dbReference>
<dbReference type="STRING" id="701521.PECL_1183"/>
<evidence type="ECO:0000259" key="6">
    <source>
        <dbReference type="SMART" id="SM00363"/>
    </source>
</evidence>
<gene>
    <name evidence="7" type="ordered locus">PECL_1183</name>
</gene>
<feature type="domain" description="RNA-binding S4" evidence="6">
    <location>
        <begin position="2"/>
        <end position="60"/>
    </location>
</feature>
<dbReference type="Gene3D" id="3.30.70.1560">
    <property type="entry name" value="Alpha-L RNA-binding motif"/>
    <property type="match status" value="1"/>
</dbReference>
<dbReference type="PANTHER" id="PTHR47683">
    <property type="entry name" value="PSEUDOURIDINE SYNTHASE FAMILY PROTEIN-RELATED"/>
    <property type="match status" value="1"/>
</dbReference>
<dbReference type="GO" id="GO:0000455">
    <property type="term" value="P:enzyme-directed rRNA pseudouridine synthesis"/>
    <property type="evidence" value="ECO:0007669"/>
    <property type="project" value="UniProtKB-ARBA"/>
</dbReference>
<dbReference type="EC" id="5.4.99.-" evidence="5"/>
<organism evidence="7 8">
    <name type="scientific">Pediococcus claussenii (strain ATCC BAA-344 / DSM 14800 / JCM 18046 / KCTC 3811 / LMG 21948 / P06)</name>
    <dbReference type="NCBI Taxonomy" id="701521"/>
    <lineage>
        <taxon>Bacteria</taxon>
        <taxon>Bacillati</taxon>
        <taxon>Bacillota</taxon>
        <taxon>Bacilli</taxon>
        <taxon>Lactobacillales</taxon>
        <taxon>Lactobacillaceae</taxon>
        <taxon>Pediococcus</taxon>
    </lineage>
</organism>
<evidence type="ECO:0000256" key="4">
    <source>
        <dbReference type="PROSITE-ProRule" id="PRU00182"/>
    </source>
</evidence>
<dbReference type="Pfam" id="PF00849">
    <property type="entry name" value="PseudoU_synth_2"/>
    <property type="match status" value="1"/>
</dbReference>
<evidence type="ECO:0000256" key="2">
    <source>
        <dbReference type="ARBA" id="ARBA00022884"/>
    </source>
</evidence>
<dbReference type="Proteomes" id="UP000005444">
    <property type="component" value="Chromosome"/>
</dbReference>
<dbReference type="HOGENOM" id="CLU_024979_1_2_9"/>
<dbReference type="InterPro" id="IPR006145">
    <property type="entry name" value="PsdUridine_synth_RsuA/RluA"/>
</dbReference>
<dbReference type="Gene3D" id="3.30.70.580">
    <property type="entry name" value="Pseudouridine synthase I, catalytic domain, N-terminal subdomain"/>
    <property type="match status" value="1"/>
</dbReference>
<dbReference type="NCBIfam" id="TIGR00093">
    <property type="entry name" value="pseudouridine synthase"/>
    <property type="match status" value="1"/>
</dbReference>
<evidence type="ECO:0000256" key="1">
    <source>
        <dbReference type="ARBA" id="ARBA00008348"/>
    </source>
</evidence>
<sequence>MLRVDKFLHDMNVGTRTQIRKLTRDGQISVNGEAVKSGRVKIDPDQDEVQLSGEVVQYQKHFYFIVNKPIGVLTATEDRKQKTVMELFNKNDRRPDLFPVGRLDKNTEGLLLITNNGEIGHRLLSPEHHVDKVYEATVTGQISEGAAAKFANGLTLKDGTQLKPAGLKVKEYSNLEKTTTVEVTISEGKYHQVRRMFGALGERVLRLRRVKFGPLELDVGLLPGHYRALTDEEIVNLENL</sequence>
<accession>G8PDV9</accession>
<dbReference type="InterPro" id="IPR036986">
    <property type="entry name" value="S4_RNA-bd_sf"/>
</dbReference>
<protein>
    <recommendedName>
        <fullName evidence="5">Pseudouridine synthase</fullName>
        <ecNumber evidence="5">5.4.99.-</ecNumber>
    </recommendedName>
</protein>
<evidence type="ECO:0000256" key="5">
    <source>
        <dbReference type="RuleBase" id="RU003887"/>
    </source>
</evidence>
<keyword evidence="2 4" id="KW-0694">RNA-binding</keyword>
<dbReference type="SMART" id="SM00363">
    <property type="entry name" value="S4"/>
    <property type="match status" value="1"/>
</dbReference>
<dbReference type="SUPFAM" id="SSF55120">
    <property type="entry name" value="Pseudouridine synthase"/>
    <property type="match status" value="1"/>
</dbReference>
<evidence type="ECO:0000256" key="3">
    <source>
        <dbReference type="ARBA" id="ARBA00023235"/>
    </source>
</evidence>
<dbReference type="AlphaFoldDB" id="G8PDV9"/>
<dbReference type="GO" id="GO:0005829">
    <property type="term" value="C:cytosol"/>
    <property type="evidence" value="ECO:0007669"/>
    <property type="project" value="UniProtKB-ARBA"/>
</dbReference>
<dbReference type="EMBL" id="CP003137">
    <property type="protein sequence ID" value="AEV95444.1"/>
    <property type="molecule type" value="Genomic_DNA"/>
</dbReference>
<proteinExistence type="inferred from homology"/>
<dbReference type="FunFam" id="3.30.70.1560:FF:000001">
    <property type="entry name" value="Pseudouridine synthase"/>
    <property type="match status" value="1"/>
</dbReference>
<dbReference type="InterPro" id="IPR020094">
    <property type="entry name" value="TruA/RsuA/RluB/E/F_N"/>
</dbReference>
<dbReference type="InterPro" id="IPR018496">
    <property type="entry name" value="PsdUridine_synth_RsuA/RluB_CS"/>
</dbReference>
<dbReference type="InterPro" id="IPR042092">
    <property type="entry name" value="PsdUridine_s_RsuA/RluB/E/F_cat"/>
</dbReference>
<name>G8PDV9_PEDCP</name>
<keyword evidence="3 5" id="KW-0413">Isomerase</keyword>